<name>T1JEP2_STRMM</name>
<organism evidence="1 2">
    <name type="scientific">Strigamia maritima</name>
    <name type="common">European centipede</name>
    <name type="synonym">Geophilus maritimus</name>
    <dbReference type="NCBI Taxonomy" id="126957"/>
    <lineage>
        <taxon>Eukaryota</taxon>
        <taxon>Metazoa</taxon>
        <taxon>Ecdysozoa</taxon>
        <taxon>Arthropoda</taxon>
        <taxon>Myriapoda</taxon>
        <taxon>Chilopoda</taxon>
        <taxon>Pleurostigmophora</taxon>
        <taxon>Geophilomorpha</taxon>
        <taxon>Linotaeniidae</taxon>
        <taxon>Strigamia</taxon>
    </lineage>
</organism>
<keyword evidence="2" id="KW-1185">Reference proteome</keyword>
<proteinExistence type="predicted"/>
<dbReference type="AlphaFoldDB" id="T1JEP2"/>
<evidence type="ECO:0000313" key="2">
    <source>
        <dbReference type="Proteomes" id="UP000014500"/>
    </source>
</evidence>
<reference evidence="2" key="1">
    <citation type="submission" date="2011-05" db="EMBL/GenBank/DDBJ databases">
        <authorList>
            <person name="Richards S.R."/>
            <person name="Qu J."/>
            <person name="Jiang H."/>
            <person name="Jhangiani S.N."/>
            <person name="Agravi P."/>
            <person name="Goodspeed R."/>
            <person name="Gross S."/>
            <person name="Mandapat C."/>
            <person name="Jackson L."/>
            <person name="Mathew T."/>
            <person name="Pu L."/>
            <person name="Thornton R."/>
            <person name="Saada N."/>
            <person name="Wilczek-Boney K.B."/>
            <person name="Lee S."/>
            <person name="Kovar C."/>
            <person name="Wu Y."/>
            <person name="Scherer S.E."/>
            <person name="Worley K.C."/>
            <person name="Muzny D.M."/>
            <person name="Gibbs R."/>
        </authorList>
    </citation>
    <scope>NUCLEOTIDE SEQUENCE</scope>
    <source>
        <strain evidence="2">Brora</strain>
    </source>
</reference>
<dbReference type="EnsemblMetazoa" id="SMAR012292-RA">
    <property type="protein sequence ID" value="SMAR012292-PA"/>
    <property type="gene ID" value="SMAR012292"/>
</dbReference>
<reference evidence="1" key="2">
    <citation type="submission" date="2015-02" db="UniProtKB">
        <authorList>
            <consortium name="EnsemblMetazoa"/>
        </authorList>
    </citation>
    <scope>IDENTIFICATION</scope>
</reference>
<evidence type="ECO:0000313" key="1">
    <source>
        <dbReference type="EnsemblMetazoa" id="SMAR012292-PA"/>
    </source>
</evidence>
<accession>T1JEP2</accession>
<protein>
    <submittedName>
        <fullName evidence="1">Uncharacterized protein</fullName>
    </submittedName>
</protein>
<dbReference type="HOGENOM" id="CLU_1818235_0_0_1"/>
<dbReference type="EMBL" id="JH432127">
    <property type="status" value="NOT_ANNOTATED_CDS"/>
    <property type="molecule type" value="Genomic_DNA"/>
</dbReference>
<sequence length="142" mass="15534">MDDNNEVRLDDVVVRQPQSPIIGPLITEVGSLPIEPQDTWALCALCCFCCEPELCNECCNLCCGGCQGGCRMYLGFLRVTMSDHDAQKHKDDVITNQPAKQEQKNSGLGDALTEAAEDGCAACCCLTFCCCFQEECWNCCSE</sequence>
<dbReference type="Proteomes" id="UP000014500">
    <property type="component" value="Unassembled WGS sequence"/>
</dbReference>